<reference evidence="6 7" key="1">
    <citation type="submission" date="2023-06" db="EMBL/GenBank/DDBJ databases">
        <title>Sporosarcina sp. nov., isolated from Korean tranditional fermented seafood 'Jeotgal'.</title>
        <authorList>
            <person name="Yang A.I."/>
            <person name="Shin N.-R."/>
        </authorList>
    </citation>
    <scope>NUCLEOTIDE SEQUENCE [LARGE SCALE GENOMIC DNA]</scope>
    <source>
        <strain evidence="6 7">T2O-4</strain>
    </source>
</reference>
<dbReference type="InterPro" id="IPR016195">
    <property type="entry name" value="Pol/histidinol_Pase-like"/>
</dbReference>
<evidence type="ECO:0000256" key="1">
    <source>
        <dbReference type="ARBA" id="ARBA00005750"/>
    </source>
</evidence>
<gene>
    <name evidence="6" type="ORF">QWT69_11175</name>
</gene>
<keyword evidence="7" id="KW-1185">Reference proteome</keyword>
<evidence type="ECO:0000313" key="6">
    <source>
        <dbReference type="EMBL" id="WOV89220.1"/>
    </source>
</evidence>
<evidence type="ECO:0000256" key="5">
    <source>
        <dbReference type="PIRNR" id="PIRNR016557"/>
    </source>
</evidence>
<dbReference type="InterPro" id="IPR016667">
    <property type="entry name" value="Caps_polysacc_synth_CpsB/CapC"/>
</dbReference>
<dbReference type="Proteomes" id="UP001303902">
    <property type="component" value="Chromosome"/>
</dbReference>
<dbReference type="PIRSF" id="PIRSF016557">
    <property type="entry name" value="Caps_synth_CpsB"/>
    <property type="match status" value="1"/>
</dbReference>
<keyword evidence="3 5" id="KW-0904">Protein phosphatase</keyword>
<dbReference type="Gene3D" id="3.20.20.140">
    <property type="entry name" value="Metal-dependent hydrolases"/>
    <property type="match status" value="1"/>
</dbReference>
<dbReference type="EMBL" id="CP129118">
    <property type="protein sequence ID" value="WOV89220.1"/>
    <property type="molecule type" value="Genomic_DNA"/>
</dbReference>
<evidence type="ECO:0000256" key="4">
    <source>
        <dbReference type="ARBA" id="ARBA00051722"/>
    </source>
</evidence>
<dbReference type="PANTHER" id="PTHR39181">
    <property type="entry name" value="TYROSINE-PROTEIN PHOSPHATASE YWQE"/>
    <property type="match status" value="1"/>
</dbReference>
<organism evidence="6 7">
    <name type="scientific">Sporosarcina oncorhynchi</name>
    <dbReference type="NCBI Taxonomy" id="3056444"/>
    <lineage>
        <taxon>Bacteria</taxon>
        <taxon>Bacillati</taxon>
        <taxon>Bacillota</taxon>
        <taxon>Bacilli</taxon>
        <taxon>Bacillales</taxon>
        <taxon>Caryophanaceae</taxon>
        <taxon>Sporosarcina</taxon>
    </lineage>
</organism>
<evidence type="ECO:0000256" key="2">
    <source>
        <dbReference type="ARBA" id="ARBA00022801"/>
    </source>
</evidence>
<accession>A0ABZ0L9R7</accession>
<evidence type="ECO:0000313" key="7">
    <source>
        <dbReference type="Proteomes" id="UP001303902"/>
    </source>
</evidence>
<comment type="similarity">
    <text evidence="1 5">Belongs to the metallo-dependent hydrolases superfamily. CpsB/CapC family.</text>
</comment>
<protein>
    <recommendedName>
        <fullName evidence="5">Tyrosine-protein phosphatase</fullName>
        <ecNumber evidence="5">3.1.3.48</ecNumber>
    </recommendedName>
</protein>
<dbReference type="SUPFAM" id="SSF89550">
    <property type="entry name" value="PHP domain-like"/>
    <property type="match status" value="1"/>
</dbReference>
<comment type="catalytic activity">
    <reaction evidence="4 5">
        <text>O-phospho-L-tyrosyl-[protein] + H2O = L-tyrosyl-[protein] + phosphate</text>
        <dbReference type="Rhea" id="RHEA:10684"/>
        <dbReference type="Rhea" id="RHEA-COMP:10136"/>
        <dbReference type="Rhea" id="RHEA-COMP:20101"/>
        <dbReference type="ChEBI" id="CHEBI:15377"/>
        <dbReference type="ChEBI" id="CHEBI:43474"/>
        <dbReference type="ChEBI" id="CHEBI:46858"/>
        <dbReference type="ChEBI" id="CHEBI:61978"/>
        <dbReference type="EC" id="3.1.3.48"/>
    </reaction>
</comment>
<evidence type="ECO:0000256" key="3">
    <source>
        <dbReference type="ARBA" id="ARBA00022912"/>
    </source>
</evidence>
<dbReference type="EC" id="3.1.3.48" evidence="5"/>
<dbReference type="Pfam" id="PF19567">
    <property type="entry name" value="CpsB_CapC"/>
    <property type="match status" value="1"/>
</dbReference>
<dbReference type="RefSeq" id="WP_317971047.1">
    <property type="nucleotide sequence ID" value="NZ_CP129118.1"/>
</dbReference>
<proteinExistence type="inferred from homology"/>
<keyword evidence="2 5" id="KW-0378">Hydrolase</keyword>
<dbReference type="PANTHER" id="PTHR39181:SF1">
    <property type="entry name" value="TYROSINE-PROTEIN PHOSPHATASE YWQE"/>
    <property type="match status" value="1"/>
</dbReference>
<name>A0ABZ0L9R7_9BACL</name>
<sequence>MHVHLLYGVDDGPKHVETSIQMLKMASEQGITEIIITPHAFHPSYDVRPNTIKRLVPELAAITKQLNINIQLHTGQEIRLHENLIEHIHSGEALTLANSRYLLLEMPSYTVPLFSFQMIESIVHDGFIPIIAHPERNIAIISDPHILQRLIKLGAYAQVNADSLLGIYGRRVQKIAFQLIKANLIHCYGSDTHNITTRKNHFWKGLRVLEKKKLSTIVEVLLNNNHCILADEPFSL</sequence>